<dbReference type="GO" id="GO:0005634">
    <property type="term" value="C:nucleus"/>
    <property type="evidence" value="ECO:0007669"/>
    <property type="project" value="UniProtKB-SubCell"/>
</dbReference>
<dbReference type="EMBL" id="CAXHTB010000003">
    <property type="protein sequence ID" value="CAL0303110.1"/>
    <property type="molecule type" value="Genomic_DNA"/>
</dbReference>
<reference evidence="3 4" key="1">
    <citation type="submission" date="2024-03" db="EMBL/GenBank/DDBJ databases">
        <authorList>
            <person name="Martinez-Hernandez J."/>
        </authorList>
    </citation>
    <scope>NUCLEOTIDE SEQUENCE [LARGE SCALE GENOMIC DNA]</scope>
</reference>
<comment type="function">
    <text evidence="2">Functions as a two-component phosphorelay mediators between cytokinin sensor histidine kinases and response regulators (B-type ARRs). Plays an important role in propagating cytokinin signal transduction.</text>
</comment>
<keyword evidence="2" id="KW-0932">Cytokinin signaling pathway</keyword>
<dbReference type="GO" id="GO:0005829">
    <property type="term" value="C:cytosol"/>
    <property type="evidence" value="ECO:0007669"/>
    <property type="project" value="UniProtKB-SubCell"/>
</dbReference>
<comment type="subcellular location">
    <subcellularLocation>
        <location evidence="2">Cytoplasm</location>
        <location evidence="2">Cytosol</location>
    </subcellularLocation>
    <subcellularLocation>
        <location evidence="2">Nucleus</location>
    </subcellularLocation>
</comment>
<sequence length="113" mass="13028">MASKEILSKQLMDTIHNMRQEDLVDDHFSFIQSLKDKNGDPYYLVDVIPEFCTNARDVLKLLIKKLNDPVLNYDFMKEHVFKVKGSALSIGARRMALTFSEFEGAIERASKEE</sequence>
<organism evidence="3 4">
    <name type="scientific">Lupinus luteus</name>
    <name type="common">European yellow lupine</name>
    <dbReference type="NCBI Taxonomy" id="3873"/>
    <lineage>
        <taxon>Eukaryota</taxon>
        <taxon>Viridiplantae</taxon>
        <taxon>Streptophyta</taxon>
        <taxon>Embryophyta</taxon>
        <taxon>Tracheophyta</taxon>
        <taxon>Spermatophyta</taxon>
        <taxon>Magnoliopsida</taxon>
        <taxon>eudicotyledons</taxon>
        <taxon>Gunneridae</taxon>
        <taxon>Pentapetalae</taxon>
        <taxon>rosids</taxon>
        <taxon>fabids</taxon>
        <taxon>Fabales</taxon>
        <taxon>Fabaceae</taxon>
        <taxon>Papilionoideae</taxon>
        <taxon>50 kb inversion clade</taxon>
        <taxon>genistoids sensu lato</taxon>
        <taxon>core genistoids</taxon>
        <taxon>Genisteae</taxon>
        <taxon>Lupinus</taxon>
    </lineage>
</organism>
<evidence type="ECO:0000313" key="3">
    <source>
        <dbReference type="EMBL" id="CAL0303110.1"/>
    </source>
</evidence>
<dbReference type="Proteomes" id="UP001497480">
    <property type="component" value="Unassembled WGS sequence"/>
</dbReference>
<comment type="caution">
    <text evidence="3">The sequence shown here is derived from an EMBL/GenBank/DDBJ whole genome shotgun (WGS) entry which is preliminary data.</text>
</comment>
<dbReference type="PANTHER" id="PTHR28242:SF63">
    <property type="entry name" value="HISTIDINE-CONTAINING PHOSPHOTRANSFER PROTEIN"/>
    <property type="match status" value="1"/>
</dbReference>
<comment type="domain">
    <text evidence="2">Histidine-containing phosphotransfer domain (HPt) contains an active histidine that mediates the phosphotransfer.</text>
</comment>
<accession>A0AAV1W1H8</accession>
<evidence type="ECO:0000313" key="4">
    <source>
        <dbReference type="Proteomes" id="UP001497480"/>
    </source>
</evidence>
<keyword evidence="4" id="KW-1185">Reference proteome</keyword>
<proteinExistence type="predicted"/>
<dbReference type="InterPro" id="IPR045871">
    <property type="entry name" value="AHP1-5/YPD1"/>
</dbReference>
<dbReference type="Gene3D" id="1.20.120.160">
    <property type="entry name" value="HPT domain"/>
    <property type="match status" value="1"/>
</dbReference>
<dbReference type="PANTHER" id="PTHR28242">
    <property type="entry name" value="PHOSPHORELAY INTERMEDIATE PROTEIN YPD1"/>
    <property type="match status" value="1"/>
</dbReference>
<name>A0AAV1W1H8_LUPLU</name>
<protein>
    <recommendedName>
        <fullName evidence="2">Histidine-containing phosphotransfer protein</fullName>
    </recommendedName>
</protein>
<keyword evidence="1 2" id="KW-0902">Two-component regulatory system</keyword>
<dbReference type="GO" id="GO:0009736">
    <property type="term" value="P:cytokinin-activated signaling pathway"/>
    <property type="evidence" value="ECO:0007669"/>
    <property type="project" value="UniProtKB-KW"/>
</dbReference>
<evidence type="ECO:0000256" key="2">
    <source>
        <dbReference type="RuleBase" id="RU369004"/>
    </source>
</evidence>
<dbReference type="GO" id="GO:0000160">
    <property type="term" value="P:phosphorelay signal transduction system"/>
    <property type="evidence" value="ECO:0007669"/>
    <property type="project" value="UniProtKB-UniRule"/>
</dbReference>
<dbReference type="AlphaFoldDB" id="A0AAV1W1H8"/>
<gene>
    <name evidence="3" type="ORF">LLUT_LOCUS4170</name>
</gene>
<evidence type="ECO:0000256" key="1">
    <source>
        <dbReference type="ARBA" id="ARBA00023012"/>
    </source>
</evidence>
<dbReference type="InterPro" id="IPR036641">
    <property type="entry name" value="HPT_dom_sf"/>
</dbReference>
<dbReference type="GO" id="GO:0009927">
    <property type="term" value="F:histidine phosphotransfer kinase activity"/>
    <property type="evidence" value="ECO:0007669"/>
    <property type="project" value="UniProtKB-UniRule"/>
</dbReference>
<dbReference type="SUPFAM" id="SSF47226">
    <property type="entry name" value="Histidine-containing phosphotransfer domain, HPT domain"/>
    <property type="match status" value="1"/>
</dbReference>
<dbReference type="GO" id="GO:0043424">
    <property type="term" value="F:protein histidine kinase binding"/>
    <property type="evidence" value="ECO:0007669"/>
    <property type="project" value="UniProtKB-UniRule"/>
</dbReference>